<dbReference type="WBParaSite" id="nRc.2.0.1.t03205-RA">
    <property type="protein sequence ID" value="nRc.2.0.1.t03205-RA"/>
    <property type="gene ID" value="nRc.2.0.1.g03205"/>
</dbReference>
<reference evidence="2" key="1">
    <citation type="submission" date="2022-11" db="UniProtKB">
        <authorList>
            <consortium name="WormBaseParasite"/>
        </authorList>
    </citation>
    <scope>IDENTIFICATION</scope>
</reference>
<name>A0A915HNZ7_ROMCU</name>
<dbReference type="AlphaFoldDB" id="A0A915HNZ7"/>
<accession>A0A915HNZ7</accession>
<sequence length="102" mass="11821">MENNEQMKLEFFVKKKNKYSIYWTILHRIEKGISTSIAKKNKLGFLCLVYEKSARVQSRFHRRFLGLKSATVAGDCIIADEKSYESAIVADKNCKTPSLLNW</sequence>
<dbReference type="Proteomes" id="UP000887565">
    <property type="component" value="Unplaced"/>
</dbReference>
<proteinExistence type="predicted"/>
<evidence type="ECO:0000313" key="2">
    <source>
        <dbReference type="WBParaSite" id="nRc.2.0.1.t03205-RA"/>
    </source>
</evidence>
<organism evidence="1 2">
    <name type="scientific">Romanomermis culicivorax</name>
    <name type="common">Nematode worm</name>
    <dbReference type="NCBI Taxonomy" id="13658"/>
    <lineage>
        <taxon>Eukaryota</taxon>
        <taxon>Metazoa</taxon>
        <taxon>Ecdysozoa</taxon>
        <taxon>Nematoda</taxon>
        <taxon>Enoplea</taxon>
        <taxon>Dorylaimia</taxon>
        <taxon>Mermithida</taxon>
        <taxon>Mermithoidea</taxon>
        <taxon>Mermithidae</taxon>
        <taxon>Romanomermis</taxon>
    </lineage>
</organism>
<keyword evidence="1" id="KW-1185">Reference proteome</keyword>
<evidence type="ECO:0000313" key="1">
    <source>
        <dbReference type="Proteomes" id="UP000887565"/>
    </source>
</evidence>
<protein>
    <submittedName>
        <fullName evidence="2">Uncharacterized protein</fullName>
    </submittedName>
</protein>